<reference evidence="1" key="1">
    <citation type="submission" date="2020-07" db="EMBL/GenBank/DDBJ databases">
        <title>Clinical and genomic characterization of carbapenemase-producing Enterobacterales causing secondary infections during the COVID-19 crisis at a New York City hospital.</title>
        <authorList>
            <person name="Gomez-Simmonds A."/>
            <person name="Annavajhala M.K."/>
            <person name="Uhlemann A.-C."/>
        </authorList>
    </citation>
    <scope>NUCLEOTIDE SEQUENCE</scope>
    <source>
        <strain evidence="1">NK1677</strain>
    </source>
</reference>
<evidence type="ECO:0000313" key="1">
    <source>
        <dbReference type="EMBL" id="MBD3709860.1"/>
    </source>
</evidence>
<dbReference type="EMBL" id="JACXTN010000001">
    <property type="protein sequence ID" value="MBD3709860.1"/>
    <property type="molecule type" value="Genomic_DNA"/>
</dbReference>
<organism evidence="1 2">
    <name type="scientific">Klebsiella pneumoniae</name>
    <dbReference type="NCBI Taxonomy" id="573"/>
    <lineage>
        <taxon>Bacteria</taxon>
        <taxon>Pseudomonadati</taxon>
        <taxon>Pseudomonadota</taxon>
        <taxon>Gammaproteobacteria</taxon>
        <taxon>Enterobacterales</taxon>
        <taxon>Enterobacteriaceae</taxon>
        <taxon>Klebsiella/Raoultella group</taxon>
        <taxon>Klebsiella</taxon>
        <taxon>Klebsiella pneumoniae complex</taxon>
    </lineage>
</organism>
<proteinExistence type="predicted"/>
<gene>
    <name evidence="1" type="ORF">IE996_27435</name>
</gene>
<evidence type="ECO:0000313" key="2">
    <source>
        <dbReference type="Proteomes" id="UP000616340"/>
    </source>
</evidence>
<sequence length="77" mass="8657">MASIAPVATYFAQRPFMVSHLCCEALVRVEDNKAPELLKCAISSMAQICVKKHHNMAFYKPILTKMSIWSKKVASSR</sequence>
<protein>
    <submittedName>
        <fullName evidence="1">Uncharacterized protein</fullName>
    </submittedName>
</protein>
<name>A0A927HRL0_KLEPN</name>
<dbReference type="AlphaFoldDB" id="A0A927HRL0"/>
<dbReference type="Proteomes" id="UP000616340">
    <property type="component" value="Unassembled WGS sequence"/>
</dbReference>
<accession>A0A927HRL0</accession>
<comment type="caution">
    <text evidence="1">The sequence shown here is derived from an EMBL/GenBank/DDBJ whole genome shotgun (WGS) entry which is preliminary data.</text>
</comment>